<evidence type="ECO:0008006" key="4">
    <source>
        <dbReference type="Google" id="ProtNLM"/>
    </source>
</evidence>
<proteinExistence type="predicted"/>
<sequence>MPLPSTKTPWPPRHLSDAFALYATCQVWWEGDADKLSAYAGEPSRPAAGGFFSKIRRLFWGTKPDVSQQPRALHVPVAGDIVQTAASLLLPDPVSFTVAKGDIDENADADEIAAAHLAAQKRVDLIFNSAAMHSAMLLGAESCSALGDVYARVVWNADIKEHAWLDFVDADQVIPEFEYGELSAATFWTVVDENIEDNVILRHLERHEPGYKTIGEDGEPVQVWGRIYHGLYRGTATSLGTPTELAAHLSTAKIPVVDGTDYVETGTMRLTAFHIPNAGRNPAFRGKPVMQHLGRSDIGDPAVIGLMDQIDETYSSLSRDVRLAKARLMVSEFLLDAKAPGKGAMFSVEQEVYEKVGGAPSATPVIEAHQFQIRVDDHLRTAEGYLRAILRRIGFSPYTFGMADDSGGAMTATEVDAKRDASTATYKARSGMWKGVLARAARTLLEVDAAVFSTGLALTEDLEVRWPPASRDSVTVRAANCVALDASGSASRWWRVRYLNPDYDEIAIREEVDRIEAEKAVADPYALGSDQPPTPIAPNPDRPDNEDDEANEGDQLDDSDEFDAAA</sequence>
<dbReference type="EMBL" id="JADMLG010000008">
    <property type="protein sequence ID" value="MBH0778813.1"/>
    <property type="molecule type" value="Genomic_DNA"/>
</dbReference>
<name>A0A931IE14_9NOCA</name>
<accession>A0A931IE14</accession>
<evidence type="ECO:0000313" key="3">
    <source>
        <dbReference type="Proteomes" id="UP000655751"/>
    </source>
</evidence>
<evidence type="ECO:0000313" key="2">
    <source>
        <dbReference type="EMBL" id="MBH0778813.1"/>
    </source>
</evidence>
<keyword evidence="3" id="KW-1185">Reference proteome</keyword>
<gene>
    <name evidence="2" type="ORF">IT779_21255</name>
</gene>
<dbReference type="RefSeq" id="WP_196151107.1">
    <property type="nucleotide sequence ID" value="NZ_JADMLG010000008.1"/>
</dbReference>
<dbReference type="Proteomes" id="UP000655751">
    <property type="component" value="Unassembled WGS sequence"/>
</dbReference>
<reference evidence="2" key="1">
    <citation type="submission" date="2020-11" db="EMBL/GenBank/DDBJ databases">
        <title>Nocardia NEAU-351.nov., a novel actinomycete isolated from the cow dung.</title>
        <authorList>
            <person name="Zhang X."/>
        </authorList>
    </citation>
    <scope>NUCLEOTIDE SEQUENCE</scope>
    <source>
        <strain evidence="2">NEAU-351</strain>
    </source>
</reference>
<comment type="caution">
    <text evidence="2">The sequence shown here is derived from an EMBL/GenBank/DDBJ whole genome shotgun (WGS) entry which is preliminary data.</text>
</comment>
<feature type="region of interest" description="Disordered" evidence="1">
    <location>
        <begin position="521"/>
        <end position="566"/>
    </location>
</feature>
<feature type="compositionally biased region" description="Acidic residues" evidence="1">
    <location>
        <begin position="544"/>
        <end position="566"/>
    </location>
</feature>
<organism evidence="2 3">
    <name type="scientific">Nocardia bovistercoris</name>
    <dbReference type="NCBI Taxonomy" id="2785916"/>
    <lineage>
        <taxon>Bacteria</taxon>
        <taxon>Bacillati</taxon>
        <taxon>Actinomycetota</taxon>
        <taxon>Actinomycetes</taxon>
        <taxon>Mycobacteriales</taxon>
        <taxon>Nocardiaceae</taxon>
        <taxon>Nocardia</taxon>
    </lineage>
</organism>
<evidence type="ECO:0000256" key="1">
    <source>
        <dbReference type="SAM" id="MobiDB-lite"/>
    </source>
</evidence>
<dbReference type="AlphaFoldDB" id="A0A931IE14"/>
<protein>
    <recommendedName>
        <fullName evidence="4">Phage portal protein</fullName>
    </recommendedName>
</protein>